<dbReference type="Proteomes" id="UP000028524">
    <property type="component" value="Unassembled WGS sequence"/>
</dbReference>
<evidence type="ECO:0000256" key="2">
    <source>
        <dbReference type="ARBA" id="ARBA00022771"/>
    </source>
</evidence>
<dbReference type="Pfam" id="PF07535">
    <property type="entry name" value="zf-DBF"/>
    <property type="match status" value="1"/>
</dbReference>
<dbReference type="Gene3D" id="3.40.50.10190">
    <property type="entry name" value="BRCT domain"/>
    <property type="match status" value="1"/>
</dbReference>
<dbReference type="InterPro" id="IPR013939">
    <property type="entry name" value="Regulatory_Dfp1/Him1"/>
</dbReference>
<dbReference type="GO" id="GO:1901987">
    <property type="term" value="P:regulation of cell cycle phase transition"/>
    <property type="evidence" value="ECO:0007669"/>
    <property type="project" value="TreeGrafter"/>
</dbReference>
<dbReference type="InParanoid" id="A0A084QAT4"/>
<protein>
    <recommendedName>
        <fullName evidence="6">DBF4-type domain-containing protein</fullName>
    </recommendedName>
</protein>
<evidence type="ECO:0000313" key="8">
    <source>
        <dbReference type="Proteomes" id="UP000028524"/>
    </source>
</evidence>
<sequence length="633" mass="71244">MASRRGPLTSNPNIANSPLRGASALGALSKPKRSYANIQREEPYGQAPPVKKQALESGLQRPVRSPSKIPRTQVSIQRAGARPATKERPSRTLLNAAPAPDVGVDKDVWKKHHRAKFPKMVFYFESIPDDIKAKLIKRVTHLGARHEPFFSFEVTHVVTTRAIPPERQGFDDVDMHEQEEQELAEQPQTINPSLLQRSSNMNLNTRRKLFFDDRSSARSQLDDPTKRNRVSRNNDVLYKARDMGKKIYSLDKLYKIVNTLLEADTQASNASKTISTRSQYDATKQQQEPNLRQLLQHERINGPTDRDPRAVNRELTYFKGPYIYIWDMDEKQKPIMVREYPKVTNKADGEWPQFRSVGNGRCPFVEEPDVEKHSRKGREDKTKTAKRDDAVPVLRPPEVAAPKPVTGKRTLTEMEDGHNLVRAATPTEMFNPAKAVMSKQAAGNNAFTSRAEGGRLFAGEPVASGIQPSNITSAIRSQMISSTSGIGGAKAGTSKEVHGLQRKVLQKVPPASHEASSRRLHEVSMEVASSRSTTMSRHTSKAVPAQDEGSQKTAEGKEQRSTSRALKSKKDLKPGYCENCQDKFRDFDEHILSRKHRKFAENDENWTDLDLLLMQLKRTPKFNAISSDEEVCW</sequence>
<dbReference type="PANTHER" id="PTHR15375:SF26">
    <property type="entry name" value="PROTEIN CHIFFON"/>
    <property type="match status" value="1"/>
</dbReference>
<feature type="compositionally biased region" description="Polar residues" evidence="5">
    <location>
        <begin position="189"/>
        <end position="198"/>
    </location>
</feature>
<dbReference type="PROSITE" id="PS51265">
    <property type="entry name" value="ZF_DBF4"/>
    <property type="match status" value="1"/>
</dbReference>
<keyword evidence="8" id="KW-1185">Reference proteome</keyword>
<dbReference type="AlphaFoldDB" id="A0A084QAT4"/>
<dbReference type="Gene3D" id="6.10.250.3410">
    <property type="entry name" value="DBF zinc finger"/>
    <property type="match status" value="1"/>
</dbReference>
<feature type="region of interest" description="Disordered" evidence="5">
    <location>
        <begin position="362"/>
        <end position="387"/>
    </location>
</feature>
<dbReference type="CDD" id="cd00027">
    <property type="entry name" value="BRCT"/>
    <property type="match status" value="1"/>
</dbReference>
<keyword evidence="2 4" id="KW-0863">Zinc-finger</keyword>
<feature type="compositionally biased region" description="Polar residues" evidence="5">
    <location>
        <begin position="268"/>
        <end position="290"/>
    </location>
</feature>
<feature type="region of interest" description="Disordered" evidence="5">
    <location>
        <begin position="268"/>
        <end position="292"/>
    </location>
</feature>
<feature type="region of interest" description="Disordered" evidence="5">
    <location>
        <begin position="177"/>
        <end position="198"/>
    </location>
</feature>
<evidence type="ECO:0000256" key="5">
    <source>
        <dbReference type="SAM" id="MobiDB-lite"/>
    </source>
</evidence>
<dbReference type="GO" id="GO:0008270">
    <property type="term" value="F:zinc ion binding"/>
    <property type="evidence" value="ECO:0007669"/>
    <property type="project" value="UniProtKB-KW"/>
</dbReference>
<name>A0A084QAT4_STAC4</name>
<dbReference type="SMART" id="SM00586">
    <property type="entry name" value="ZnF_DBF"/>
    <property type="match status" value="1"/>
</dbReference>
<dbReference type="EMBL" id="KL660874">
    <property type="protein sequence ID" value="KFA61069.1"/>
    <property type="molecule type" value="Genomic_DNA"/>
</dbReference>
<keyword evidence="3" id="KW-0862">Zinc</keyword>
<reference evidence="7 8" key="1">
    <citation type="journal article" date="2014" name="BMC Genomics">
        <title>Comparative genome sequencing reveals chemotype-specific gene clusters in the toxigenic black mold Stachybotrys.</title>
        <authorList>
            <person name="Semeiks J."/>
            <person name="Borek D."/>
            <person name="Otwinowski Z."/>
            <person name="Grishin N.V."/>
        </authorList>
    </citation>
    <scope>NUCLEOTIDE SEQUENCE [LARGE SCALE GENOMIC DNA]</scope>
    <source>
        <strain evidence="7 8">IBT 40285</strain>
    </source>
</reference>
<evidence type="ECO:0000256" key="3">
    <source>
        <dbReference type="ARBA" id="ARBA00022833"/>
    </source>
</evidence>
<dbReference type="SUPFAM" id="SSF52113">
    <property type="entry name" value="BRCT domain"/>
    <property type="match status" value="1"/>
</dbReference>
<dbReference type="GO" id="GO:0043539">
    <property type="term" value="F:protein serine/threonine kinase activator activity"/>
    <property type="evidence" value="ECO:0007669"/>
    <property type="project" value="TreeGrafter"/>
</dbReference>
<dbReference type="FunCoup" id="A0A084QAT4">
    <property type="interactions" value="134"/>
</dbReference>
<feature type="compositionally biased region" description="Basic and acidic residues" evidence="5">
    <location>
        <begin position="377"/>
        <end position="387"/>
    </location>
</feature>
<dbReference type="GO" id="GO:0031431">
    <property type="term" value="C:Dbf4-dependent protein kinase complex"/>
    <property type="evidence" value="ECO:0007669"/>
    <property type="project" value="TreeGrafter"/>
</dbReference>
<dbReference type="OMA" id="GMKIWAI"/>
<evidence type="ECO:0000256" key="1">
    <source>
        <dbReference type="ARBA" id="ARBA00022723"/>
    </source>
</evidence>
<dbReference type="OrthoDB" id="21380at2759"/>
<gene>
    <name evidence="7" type="ORF">S40285_06338</name>
</gene>
<feature type="compositionally biased region" description="Basic and acidic residues" evidence="5">
    <location>
        <begin position="515"/>
        <end position="524"/>
    </location>
</feature>
<feature type="region of interest" description="Disordered" evidence="5">
    <location>
        <begin position="500"/>
        <end position="569"/>
    </location>
</feature>
<evidence type="ECO:0000313" key="7">
    <source>
        <dbReference type="EMBL" id="KFA61069.1"/>
    </source>
</evidence>
<dbReference type="FunFam" id="6.10.250.3410:FF:000001">
    <property type="entry name" value="Protein DBF4 homolog A"/>
    <property type="match status" value="1"/>
</dbReference>
<organism evidence="7 8">
    <name type="scientific">Stachybotrys chlorohalonatus (strain IBT 40285)</name>
    <dbReference type="NCBI Taxonomy" id="1283841"/>
    <lineage>
        <taxon>Eukaryota</taxon>
        <taxon>Fungi</taxon>
        <taxon>Dikarya</taxon>
        <taxon>Ascomycota</taxon>
        <taxon>Pezizomycotina</taxon>
        <taxon>Sordariomycetes</taxon>
        <taxon>Hypocreomycetidae</taxon>
        <taxon>Hypocreales</taxon>
        <taxon>Stachybotryaceae</taxon>
        <taxon>Stachybotrys</taxon>
    </lineage>
</organism>
<evidence type="ECO:0000259" key="6">
    <source>
        <dbReference type="PROSITE" id="PS51265"/>
    </source>
</evidence>
<dbReference type="GO" id="GO:0003676">
    <property type="term" value="F:nucleic acid binding"/>
    <property type="evidence" value="ECO:0007669"/>
    <property type="project" value="InterPro"/>
</dbReference>
<dbReference type="Pfam" id="PF08630">
    <property type="entry name" value="Dfp1_Him1_M"/>
    <property type="match status" value="1"/>
</dbReference>
<proteinExistence type="predicted"/>
<dbReference type="InterPro" id="IPR038545">
    <property type="entry name" value="Znf_DBF_sf"/>
</dbReference>
<dbReference type="STRING" id="1283841.A0A084QAT4"/>
<dbReference type="HOGENOM" id="CLU_017715_0_0_1"/>
<feature type="region of interest" description="Disordered" evidence="5">
    <location>
        <begin position="1"/>
        <end position="98"/>
    </location>
</feature>
<dbReference type="PANTHER" id="PTHR15375">
    <property type="entry name" value="ACTIVATOR OF S-PHASE KINASE-RELATED"/>
    <property type="match status" value="1"/>
</dbReference>
<dbReference type="InterPro" id="IPR036420">
    <property type="entry name" value="BRCT_dom_sf"/>
</dbReference>
<accession>A0A084QAT4</accession>
<dbReference type="InterPro" id="IPR006572">
    <property type="entry name" value="Znf_DBF"/>
</dbReference>
<dbReference type="GO" id="GO:0010571">
    <property type="term" value="P:positive regulation of nuclear cell cycle DNA replication"/>
    <property type="evidence" value="ECO:0007669"/>
    <property type="project" value="TreeGrafter"/>
</dbReference>
<dbReference type="InterPro" id="IPR051590">
    <property type="entry name" value="Replication_Regulatory_Kinase"/>
</dbReference>
<dbReference type="InterPro" id="IPR055116">
    <property type="entry name" value="DBF4_BRCT"/>
</dbReference>
<evidence type="ECO:0000256" key="4">
    <source>
        <dbReference type="PROSITE-ProRule" id="PRU00600"/>
    </source>
</evidence>
<dbReference type="Pfam" id="PF22437">
    <property type="entry name" value="DBF4_BRCT"/>
    <property type="match status" value="1"/>
</dbReference>
<keyword evidence="1" id="KW-0479">Metal-binding</keyword>
<feature type="domain" description="DBF4-type" evidence="6">
    <location>
        <begin position="570"/>
        <end position="619"/>
    </location>
</feature>